<keyword evidence="6" id="KW-1185">Reference proteome</keyword>
<evidence type="ECO:0000256" key="3">
    <source>
        <dbReference type="SAM" id="Phobius"/>
    </source>
</evidence>
<evidence type="ECO:0000256" key="4">
    <source>
        <dbReference type="SAM" id="SignalP"/>
    </source>
</evidence>
<keyword evidence="3" id="KW-0472">Membrane</keyword>
<keyword evidence="3" id="KW-1133">Transmembrane helix</keyword>
<dbReference type="Proteomes" id="UP001224775">
    <property type="component" value="Unassembled WGS sequence"/>
</dbReference>
<keyword evidence="1" id="KW-0175">Coiled coil</keyword>
<feature type="signal peptide" evidence="4">
    <location>
        <begin position="1"/>
        <end position="23"/>
    </location>
</feature>
<accession>A0AAD8YM73</accession>
<feature type="compositionally biased region" description="Low complexity" evidence="2">
    <location>
        <begin position="211"/>
        <end position="225"/>
    </location>
</feature>
<feature type="coiled-coil region" evidence="1">
    <location>
        <begin position="78"/>
        <end position="105"/>
    </location>
</feature>
<evidence type="ECO:0000313" key="6">
    <source>
        <dbReference type="Proteomes" id="UP001224775"/>
    </source>
</evidence>
<evidence type="ECO:0000256" key="1">
    <source>
        <dbReference type="SAM" id="Coils"/>
    </source>
</evidence>
<feature type="compositionally biased region" description="Basic and acidic residues" evidence="2">
    <location>
        <begin position="163"/>
        <end position="172"/>
    </location>
</feature>
<feature type="chain" id="PRO_5042140829" evidence="4">
    <location>
        <begin position="24"/>
        <end position="437"/>
    </location>
</feature>
<feature type="compositionally biased region" description="Polar residues" evidence="2">
    <location>
        <begin position="175"/>
        <end position="185"/>
    </location>
</feature>
<feature type="transmembrane region" description="Helical" evidence="3">
    <location>
        <begin position="344"/>
        <end position="367"/>
    </location>
</feature>
<feature type="transmembrane region" description="Helical" evidence="3">
    <location>
        <begin position="106"/>
        <end position="131"/>
    </location>
</feature>
<evidence type="ECO:0000313" key="5">
    <source>
        <dbReference type="EMBL" id="KAK1747785.1"/>
    </source>
</evidence>
<feature type="transmembrane region" description="Helical" evidence="3">
    <location>
        <begin position="373"/>
        <end position="395"/>
    </location>
</feature>
<keyword evidence="3" id="KW-0812">Transmembrane</keyword>
<reference evidence="5" key="1">
    <citation type="submission" date="2023-06" db="EMBL/GenBank/DDBJ databases">
        <title>Survivors Of The Sea: Transcriptome response of Skeletonema marinoi to long-term dormancy.</title>
        <authorList>
            <person name="Pinder M.I.M."/>
            <person name="Kourtchenko O."/>
            <person name="Robertson E.K."/>
            <person name="Larsson T."/>
            <person name="Maumus F."/>
            <person name="Osuna-Cruz C.M."/>
            <person name="Vancaester E."/>
            <person name="Stenow R."/>
            <person name="Vandepoele K."/>
            <person name="Ploug H."/>
            <person name="Bruchert V."/>
            <person name="Godhe A."/>
            <person name="Topel M."/>
        </authorList>
    </citation>
    <scope>NUCLEOTIDE SEQUENCE</scope>
    <source>
        <strain evidence="5">R05AC</strain>
    </source>
</reference>
<organism evidence="5 6">
    <name type="scientific">Skeletonema marinoi</name>
    <dbReference type="NCBI Taxonomy" id="267567"/>
    <lineage>
        <taxon>Eukaryota</taxon>
        <taxon>Sar</taxon>
        <taxon>Stramenopiles</taxon>
        <taxon>Ochrophyta</taxon>
        <taxon>Bacillariophyta</taxon>
        <taxon>Coscinodiscophyceae</taxon>
        <taxon>Thalassiosirophycidae</taxon>
        <taxon>Thalassiosirales</taxon>
        <taxon>Skeletonemataceae</taxon>
        <taxon>Skeletonema</taxon>
        <taxon>Skeletonema marinoi-dohrnii complex</taxon>
    </lineage>
</organism>
<feature type="region of interest" description="Disordered" evidence="2">
    <location>
        <begin position="203"/>
        <end position="251"/>
    </location>
</feature>
<gene>
    <name evidence="5" type="ORF">QTG54_001748</name>
</gene>
<name>A0AAD8YM73_9STRA</name>
<dbReference type="AlphaFoldDB" id="A0AAD8YM73"/>
<proteinExistence type="predicted"/>
<protein>
    <submittedName>
        <fullName evidence="5">Uncharacterized protein</fullName>
    </submittedName>
</protein>
<evidence type="ECO:0000256" key="2">
    <source>
        <dbReference type="SAM" id="MobiDB-lite"/>
    </source>
</evidence>
<feature type="compositionally biased region" description="Polar residues" evidence="2">
    <location>
        <begin position="240"/>
        <end position="249"/>
    </location>
</feature>
<keyword evidence="4" id="KW-0732">Signal</keyword>
<comment type="caution">
    <text evidence="5">The sequence shown here is derived from an EMBL/GenBank/DDBJ whole genome shotgun (WGS) entry which is preliminary data.</text>
</comment>
<dbReference type="EMBL" id="JATAAI010000002">
    <property type="protein sequence ID" value="KAK1747785.1"/>
    <property type="molecule type" value="Genomic_DNA"/>
</dbReference>
<sequence>MRRLWCAYLPALIAIHSFGLCYASEGNDSGDNNDDLEKDDAQWEDYNDQNYSQEDDDTEFDWYFDDPYFEFPTDDAVVAEMKASLKAYREEEQRIKEERKEHTIQMLSAGSCALFGIILGTFCTSVSLYYAKKTAIVIRYDNEGIVVNANILASEPNIMNNEHEKSSAEEIKNLPNRSSSDGNSEQAIHDSYSIMSDDDDTNFASYSLGPNSSSKGSSSSESAAAADEDSQQDDNNANNVTTPRLSNRHPSVGWKQTDFERVWKSADHQHIPSNQRYVVVVEYKHPEFVSRTRKRLLVMGNDIKVSESKEMNKNKVLLYVLKGSPASGQCCGEIHRALKWTMQLSFFFILSFCIVLTVVTVVAASKLLSQNLFVAYLAVFLLVVSLQFICLDTAFTNIVAKQYLDDGRDLPVRMKLTNGSFERKELDMTLKHGVSFV</sequence>
<feature type="region of interest" description="Disordered" evidence="2">
    <location>
        <begin position="163"/>
        <end position="185"/>
    </location>
</feature>